<evidence type="ECO:0000313" key="2">
    <source>
        <dbReference type="EMBL" id="QJI01404.1"/>
    </source>
</evidence>
<accession>A0A6H1ZXL2</accession>
<proteinExistence type="predicted"/>
<reference evidence="1" key="1">
    <citation type="submission" date="2020-03" db="EMBL/GenBank/DDBJ databases">
        <title>The deep terrestrial virosphere.</title>
        <authorList>
            <person name="Holmfeldt K."/>
            <person name="Nilsson E."/>
            <person name="Simone D."/>
            <person name="Lopez-Fernandez M."/>
            <person name="Wu X."/>
            <person name="de Brujin I."/>
            <person name="Lundin D."/>
            <person name="Andersson A."/>
            <person name="Bertilsson S."/>
            <person name="Dopson M."/>
        </authorList>
    </citation>
    <scope>NUCLEOTIDE SEQUENCE</scope>
    <source>
        <strain evidence="1">TM448A02511</strain>
        <strain evidence="2">TM448B02531</strain>
    </source>
</reference>
<organism evidence="1">
    <name type="scientific">viral metagenome</name>
    <dbReference type="NCBI Taxonomy" id="1070528"/>
    <lineage>
        <taxon>unclassified sequences</taxon>
        <taxon>metagenomes</taxon>
        <taxon>organismal metagenomes</taxon>
    </lineage>
</organism>
<name>A0A6H1ZXL2_9ZZZZ</name>
<dbReference type="EMBL" id="MT144318">
    <property type="protein sequence ID" value="QJA52161.1"/>
    <property type="molecule type" value="Genomic_DNA"/>
</dbReference>
<gene>
    <name evidence="1" type="ORF">TM448A02511_0003</name>
    <name evidence="2" type="ORF">TM448B02531_0002</name>
</gene>
<sequence>MPRLKKVLGAVKKKTVVKKLVVEEPVVEEKDLYVGKELGTAKIVKSCKKEINGVEYIEVTLSDNTTSILSERDLDKQAK</sequence>
<evidence type="ECO:0000313" key="1">
    <source>
        <dbReference type="EMBL" id="QJA52161.1"/>
    </source>
</evidence>
<protein>
    <submittedName>
        <fullName evidence="1">Uncharacterized protein</fullName>
    </submittedName>
</protein>
<dbReference type="EMBL" id="MT144921">
    <property type="protein sequence ID" value="QJI01404.1"/>
    <property type="molecule type" value="Genomic_DNA"/>
</dbReference>
<dbReference type="AlphaFoldDB" id="A0A6H1ZXL2"/>